<gene>
    <name evidence="6" type="ORF">A3J68_02330</name>
</gene>
<accession>A0A1G2R985</accession>
<dbReference type="InterPro" id="IPR037257">
    <property type="entry name" value="T2SS_E_N_sf"/>
</dbReference>
<dbReference type="GO" id="GO:0005886">
    <property type="term" value="C:plasma membrane"/>
    <property type="evidence" value="ECO:0007669"/>
    <property type="project" value="TreeGrafter"/>
</dbReference>
<dbReference type="GO" id="GO:0005524">
    <property type="term" value="F:ATP binding"/>
    <property type="evidence" value="ECO:0007669"/>
    <property type="project" value="UniProtKB-KW"/>
</dbReference>
<protein>
    <recommendedName>
        <fullName evidence="8">AAA+ ATPase domain-containing protein</fullName>
    </recommendedName>
</protein>
<evidence type="ECO:0000259" key="4">
    <source>
        <dbReference type="Pfam" id="PF00437"/>
    </source>
</evidence>
<sequence length="578" mass="63606">MDLTQLLIQKGLLDKQKAQELEASANASHTSLEEVLLSQKVVDEETLFSLKSEALKVPLRQVAAEEISLKVLELIPEDSAKYYKMIPLAQKENVLEIGMVFPEDLAAKEALKFLARQGSFSYETFLITLSTFEGLLRQYKSLKGEMSSALEALQKEVHDGLASSGEAKSATLARLVEEAPITKMVAVILRTAVEGGASDIHIEPGKDQVRVRFRFLGDLHASLLLPQKVHQAVLSRVKILANMRIDEARIPQDGRFSAPIEGVNVDFRVSTFPTALGEKVAIRVLDPTKGLKKFADLGLSGPNLKKVEIAIKKPYGLILSTGPTGSGKTTTLYAVLQLLNNEGVNIVSIEDPVEYLVEGVNQSQVRPEIGYDFASGLRQILRQDPNVIMVGEVRDKETASLVIHAALTGHIVLSTLHTNNAIGVIPRLLDMGVDRYLIPSTLSIAIAQRLIRRLCDECKQKEKPTKAVFDLIAKEVAALNPEMLKHADPLVKQKDFEVFAARGCKACGTSGFRDRVAIFEILTMTDELEKITLEDPSEKKITQEALRQGMTTLRQDGILKVLDGITTVEEVMRATEEV</sequence>
<feature type="domain" description="Bacterial type II secretion system protein E" evidence="4">
    <location>
        <begin position="177"/>
        <end position="573"/>
    </location>
</feature>
<dbReference type="Gene3D" id="3.40.50.300">
    <property type="entry name" value="P-loop containing nucleotide triphosphate hydrolases"/>
    <property type="match status" value="1"/>
</dbReference>
<proteinExistence type="inferred from homology"/>
<reference evidence="6 7" key="1">
    <citation type="journal article" date="2016" name="Nat. Commun.">
        <title>Thousands of microbial genomes shed light on interconnected biogeochemical processes in an aquifer system.</title>
        <authorList>
            <person name="Anantharaman K."/>
            <person name="Brown C.T."/>
            <person name="Hug L.A."/>
            <person name="Sharon I."/>
            <person name="Castelle C.J."/>
            <person name="Probst A.J."/>
            <person name="Thomas B.C."/>
            <person name="Singh A."/>
            <person name="Wilkins M.J."/>
            <person name="Karaoz U."/>
            <person name="Brodie E.L."/>
            <person name="Williams K.H."/>
            <person name="Hubbard S.S."/>
            <person name="Banfield J.F."/>
        </authorList>
    </citation>
    <scope>NUCLEOTIDE SEQUENCE [LARGE SCALE GENOMIC DNA]</scope>
</reference>
<dbReference type="EMBL" id="MHTY01000014">
    <property type="protein sequence ID" value="OHA68822.1"/>
    <property type="molecule type" value="Genomic_DNA"/>
</dbReference>
<comment type="caution">
    <text evidence="6">The sequence shown here is derived from an EMBL/GenBank/DDBJ whole genome shotgun (WGS) entry which is preliminary data.</text>
</comment>
<evidence type="ECO:0008006" key="8">
    <source>
        <dbReference type="Google" id="ProtNLM"/>
    </source>
</evidence>
<dbReference type="InterPro" id="IPR001482">
    <property type="entry name" value="T2SS/T4SS_dom"/>
</dbReference>
<dbReference type="InterPro" id="IPR007831">
    <property type="entry name" value="T2SS_GspE_N"/>
</dbReference>
<evidence type="ECO:0000259" key="5">
    <source>
        <dbReference type="Pfam" id="PF05157"/>
    </source>
</evidence>
<dbReference type="CDD" id="cd01129">
    <property type="entry name" value="PulE-GspE-like"/>
    <property type="match status" value="1"/>
</dbReference>
<organism evidence="6 7">
    <name type="scientific">Candidatus Wildermuthbacteria bacterium RIFCSPHIGHO2_02_FULL_48_16</name>
    <dbReference type="NCBI Taxonomy" id="1802453"/>
    <lineage>
        <taxon>Bacteria</taxon>
        <taxon>Candidatus Wildermuthiibacteriota</taxon>
    </lineage>
</organism>
<dbReference type="PANTHER" id="PTHR30258">
    <property type="entry name" value="TYPE II SECRETION SYSTEM PROTEIN GSPE-RELATED"/>
    <property type="match status" value="1"/>
</dbReference>
<dbReference type="Proteomes" id="UP000178529">
    <property type="component" value="Unassembled WGS sequence"/>
</dbReference>
<dbReference type="Pfam" id="PF00437">
    <property type="entry name" value="T2SSE"/>
    <property type="match status" value="1"/>
</dbReference>
<evidence type="ECO:0000256" key="1">
    <source>
        <dbReference type="ARBA" id="ARBA00006611"/>
    </source>
</evidence>
<dbReference type="Gene3D" id="3.30.300.160">
    <property type="entry name" value="Type II secretion system, protein E, N-terminal domain"/>
    <property type="match status" value="1"/>
</dbReference>
<evidence type="ECO:0000256" key="2">
    <source>
        <dbReference type="ARBA" id="ARBA00022741"/>
    </source>
</evidence>
<evidence type="ECO:0000313" key="7">
    <source>
        <dbReference type="Proteomes" id="UP000178529"/>
    </source>
</evidence>
<feature type="domain" description="Type II secretion system protein GspE N-terminal" evidence="5">
    <location>
        <begin position="56"/>
        <end position="142"/>
    </location>
</feature>
<keyword evidence="2" id="KW-0547">Nucleotide-binding</keyword>
<dbReference type="Pfam" id="PF05157">
    <property type="entry name" value="MshEN"/>
    <property type="match status" value="1"/>
</dbReference>
<dbReference type="SUPFAM" id="SSF160246">
    <property type="entry name" value="EspE N-terminal domain-like"/>
    <property type="match status" value="1"/>
</dbReference>
<evidence type="ECO:0000313" key="6">
    <source>
        <dbReference type="EMBL" id="OHA68822.1"/>
    </source>
</evidence>
<evidence type="ECO:0000256" key="3">
    <source>
        <dbReference type="ARBA" id="ARBA00022840"/>
    </source>
</evidence>
<dbReference type="PANTHER" id="PTHR30258:SF1">
    <property type="entry name" value="PROTEIN TRANSPORT PROTEIN HOFB HOMOLOG"/>
    <property type="match status" value="1"/>
</dbReference>
<keyword evidence="3" id="KW-0067">ATP-binding</keyword>
<dbReference type="InterPro" id="IPR027417">
    <property type="entry name" value="P-loop_NTPase"/>
</dbReference>
<name>A0A1G2R985_9BACT</name>
<comment type="similarity">
    <text evidence="1">Belongs to the GSP E family.</text>
</comment>
<dbReference type="SUPFAM" id="SSF52540">
    <property type="entry name" value="P-loop containing nucleoside triphosphate hydrolases"/>
    <property type="match status" value="1"/>
</dbReference>
<dbReference type="Gene3D" id="3.30.450.90">
    <property type="match status" value="1"/>
</dbReference>
<dbReference type="AlphaFoldDB" id="A0A1G2R985"/>
<dbReference type="GO" id="GO:0016887">
    <property type="term" value="F:ATP hydrolysis activity"/>
    <property type="evidence" value="ECO:0007669"/>
    <property type="project" value="TreeGrafter"/>
</dbReference>